<proteinExistence type="predicted"/>
<protein>
    <submittedName>
        <fullName evidence="1">Uncharacterized protein</fullName>
    </submittedName>
</protein>
<dbReference type="AlphaFoldDB" id="A0A2K3NH75"/>
<evidence type="ECO:0000313" key="2">
    <source>
        <dbReference type="Proteomes" id="UP000236291"/>
    </source>
</evidence>
<reference evidence="1 2" key="1">
    <citation type="journal article" date="2014" name="Am. J. Bot.">
        <title>Genome assembly and annotation for red clover (Trifolium pratense; Fabaceae).</title>
        <authorList>
            <person name="Istvanek J."/>
            <person name="Jaros M."/>
            <person name="Krenek A."/>
            <person name="Repkova J."/>
        </authorList>
    </citation>
    <scope>NUCLEOTIDE SEQUENCE [LARGE SCALE GENOMIC DNA]</scope>
    <source>
        <strain evidence="2">cv. Tatra</strain>
        <tissue evidence="1">Young leaves</tissue>
    </source>
</reference>
<organism evidence="1 2">
    <name type="scientific">Trifolium pratense</name>
    <name type="common">Red clover</name>
    <dbReference type="NCBI Taxonomy" id="57577"/>
    <lineage>
        <taxon>Eukaryota</taxon>
        <taxon>Viridiplantae</taxon>
        <taxon>Streptophyta</taxon>
        <taxon>Embryophyta</taxon>
        <taxon>Tracheophyta</taxon>
        <taxon>Spermatophyta</taxon>
        <taxon>Magnoliopsida</taxon>
        <taxon>eudicotyledons</taxon>
        <taxon>Gunneridae</taxon>
        <taxon>Pentapetalae</taxon>
        <taxon>rosids</taxon>
        <taxon>fabids</taxon>
        <taxon>Fabales</taxon>
        <taxon>Fabaceae</taxon>
        <taxon>Papilionoideae</taxon>
        <taxon>50 kb inversion clade</taxon>
        <taxon>NPAAA clade</taxon>
        <taxon>Hologalegina</taxon>
        <taxon>IRL clade</taxon>
        <taxon>Trifolieae</taxon>
        <taxon>Trifolium</taxon>
    </lineage>
</organism>
<feature type="non-terminal residue" evidence="1">
    <location>
        <position position="1"/>
    </location>
</feature>
<gene>
    <name evidence="1" type="ORF">L195_g025712</name>
</gene>
<accession>A0A2K3NH75</accession>
<evidence type="ECO:0000313" key="1">
    <source>
        <dbReference type="EMBL" id="PNY02405.1"/>
    </source>
</evidence>
<comment type="caution">
    <text evidence="1">The sequence shown here is derived from an EMBL/GenBank/DDBJ whole genome shotgun (WGS) entry which is preliminary data.</text>
</comment>
<dbReference type="EMBL" id="ASHM01021317">
    <property type="protein sequence ID" value="PNY02405.1"/>
    <property type="molecule type" value="Genomic_DNA"/>
</dbReference>
<sequence length="53" mass="5881">GDHLMVTVCGIVRGIVSGAHILAREANVWASFHRSIQQIVGLERAVITCYREF</sequence>
<name>A0A2K3NH75_TRIPR</name>
<reference evidence="1 2" key="2">
    <citation type="journal article" date="2017" name="Front. Plant Sci.">
        <title>Gene Classification and Mining of Molecular Markers Useful in Red Clover (Trifolium pratense) Breeding.</title>
        <authorList>
            <person name="Istvanek J."/>
            <person name="Dluhosova J."/>
            <person name="Dluhos P."/>
            <person name="Patkova L."/>
            <person name="Nedelnik J."/>
            <person name="Repkova J."/>
        </authorList>
    </citation>
    <scope>NUCLEOTIDE SEQUENCE [LARGE SCALE GENOMIC DNA]</scope>
    <source>
        <strain evidence="2">cv. Tatra</strain>
        <tissue evidence="1">Young leaves</tissue>
    </source>
</reference>
<dbReference type="Proteomes" id="UP000236291">
    <property type="component" value="Unassembled WGS sequence"/>
</dbReference>